<proteinExistence type="predicted"/>
<protein>
    <recommendedName>
        <fullName evidence="3">Formylmethanofuran dehydrogenase subunit E domain-containing protein</fullName>
    </recommendedName>
</protein>
<dbReference type="AlphaFoldDB" id="A0A4V0YFE7"/>
<organism evidence="1 2">
    <name type="scientific">Paenibacillus protaetiae</name>
    <dbReference type="NCBI Taxonomy" id="2509456"/>
    <lineage>
        <taxon>Bacteria</taxon>
        <taxon>Bacillati</taxon>
        <taxon>Bacillota</taxon>
        <taxon>Bacilli</taxon>
        <taxon>Bacillales</taxon>
        <taxon>Paenibacillaceae</taxon>
        <taxon>Paenibacillus</taxon>
    </lineage>
</organism>
<evidence type="ECO:0000313" key="1">
    <source>
        <dbReference type="EMBL" id="QAY67451.1"/>
    </source>
</evidence>
<dbReference type="RefSeq" id="WP_129442115.1">
    <property type="nucleotide sequence ID" value="NZ_CP035492.1"/>
</dbReference>
<accession>A0A4V0YFE7</accession>
<dbReference type="OrthoDB" id="1680380at2"/>
<dbReference type="KEGG" id="pprt:ET464_14695"/>
<name>A0A4V0YFE7_9BACL</name>
<keyword evidence="2" id="KW-1185">Reference proteome</keyword>
<reference evidence="1 2" key="1">
    <citation type="submission" date="2019-01" db="EMBL/GenBank/DDBJ databases">
        <title>Genome sequencing of strain FW100M-2.</title>
        <authorList>
            <person name="Heo J."/>
            <person name="Kim S.-J."/>
            <person name="Kim J.-S."/>
            <person name="Hong S.-B."/>
            <person name="Kwon S.-W."/>
        </authorList>
    </citation>
    <scope>NUCLEOTIDE SEQUENCE [LARGE SCALE GENOMIC DNA]</scope>
    <source>
        <strain evidence="1 2">FW100M-2</strain>
    </source>
</reference>
<dbReference type="EMBL" id="CP035492">
    <property type="protein sequence ID" value="QAY67451.1"/>
    <property type="molecule type" value="Genomic_DNA"/>
</dbReference>
<sequence>MSTIRIRDGKAVLDIGFPELRNYHGGSALMALAVGYRSLQAAFGLLFGEEAPERKSLKITSGHGGPGFRDAFEYVTRAVTRGAYKVDVHYPQGQYDPYRPQGYAFVFETADGRAAEVVLKPNFLPAVFYEYLKKGREGGLMEADAEAFDGLKLALCEKALAAEQAELLDVRLIR</sequence>
<evidence type="ECO:0008006" key="3">
    <source>
        <dbReference type="Google" id="ProtNLM"/>
    </source>
</evidence>
<evidence type="ECO:0000313" key="2">
    <source>
        <dbReference type="Proteomes" id="UP000293568"/>
    </source>
</evidence>
<gene>
    <name evidence="1" type="ORF">ET464_14695</name>
</gene>
<dbReference type="Proteomes" id="UP000293568">
    <property type="component" value="Chromosome"/>
</dbReference>